<reference evidence="1 2" key="1">
    <citation type="submission" date="2015-01" db="EMBL/GenBank/DDBJ databases">
        <title>The Genome Sequence of Ochroconis gallopava CBS43764.</title>
        <authorList>
            <consortium name="The Broad Institute Genomics Platform"/>
            <person name="Cuomo C."/>
            <person name="de Hoog S."/>
            <person name="Gorbushina A."/>
            <person name="Stielow B."/>
            <person name="Teixiera M."/>
            <person name="Abouelleil A."/>
            <person name="Chapman S.B."/>
            <person name="Priest M."/>
            <person name="Young S.K."/>
            <person name="Wortman J."/>
            <person name="Nusbaum C."/>
            <person name="Birren B."/>
        </authorList>
    </citation>
    <scope>NUCLEOTIDE SEQUENCE [LARGE SCALE GENOMIC DNA]</scope>
    <source>
        <strain evidence="1 2">CBS 43764</strain>
    </source>
</reference>
<dbReference type="InterPro" id="IPR007528">
    <property type="entry name" value="RINT1_Tip20"/>
</dbReference>
<dbReference type="GO" id="GO:0060628">
    <property type="term" value="P:regulation of ER to Golgi vesicle-mediated transport"/>
    <property type="evidence" value="ECO:0007669"/>
    <property type="project" value="TreeGrafter"/>
</dbReference>
<dbReference type="GO" id="GO:0070939">
    <property type="term" value="C:Dsl1/NZR complex"/>
    <property type="evidence" value="ECO:0007669"/>
    <property type="project" value="InterPro"/>
</dbReference>
<dbReference type="PANTHER" id="PTHR13520:SF0">
    <property type="entry name" value="RAD50-INTERACTING PROTEIN 1"/>
    <property type="match status" value="1"/>
</dbReference>
<sequence>MAADTALQIEERDSRVAEWLDDKLQTLADLDTLDALLQDVRTQQLLLREQLHDANRAFHDAKKASHDHRASLQAEAQRFSLTQRDIDRRVAIMTQSETSDDAVTKFEASMSKLRRLDIAEGYVRQLQEVDRLSQSCLSFLGMDDAAALQAYHRMHDLASSLPALQDAAEGAAPHLVDYVLDATKQLHSRIESGFSSQFEDVLRAIQWPMPGQTLPAEHEATFKECVGKLLAFQKPDLEASLTGSPDAARSEPPMVLLPLQVMVRPLELAFRYHYDTDRPTNRLERPEQFLSHVTEKLLVEFADFMLDNVQPILSEALHDSDVSLNPAYGDATSALITALLPMVRNKVFSILPRVAKKPQLLSHLIHELMAFDQTLRDEWNYDDGCNGNDGWRGLTYEVLSTEDWFNVWLNVEKDFAIARYEKIVEAPDSKDLDFDALPRGVTTPTKAAIRVNDLLEATTDNYRTLSSFSHKLRFLIDIQLSIFDRYHAQLLDHLNAYQIRNTRIGRTSKEEQIALQGIQGLETLCKIYGSAEYLEKAMRDWSDDVFFLDMWTELQARADGSASKQHAAATVAQDMTLAQVAGVTSQSLGTEDGALNGAMFDETAAAYQRLRVRCENILVELVQNQVRRALEPYTRINPWATLSEAQKQPLPSTAELDPLLTVVKDNFTFLSKALGKLPLRKVVRAAAHAVDDVLFDRVLLVRSFSAAGAAQLAADISAVHHAFEAFVDASVPELALRHVTEGAALVGLPIKSGKGEADVSQGEDDGFEDDDTVDRRLGLWEVEKKLLEASGDVAKLCLAELGIEKLAVHEARKVIVRRVELSS</sequence>
<dbReference type="InterPro" id="IPR042044">
    <property type="entry name" value="EXOC6PINT-1/Sec15/Tip20_C_dom2"/>
</dbReference>
<dbReference type="HOGENOM" id="CLU_015529_1_0_1"/>
<protein>
    <recommendedName>
        <fullName evidence="3">RINT-1 family protein</fullName>
    </recommendedName>
</protein>
<evidence type="ECO:0000313" key="2">
    <source>
        <dbReference type="Proteomes" id="UP000053259"/>
    </source>
</evidence>
<dbReference type="GO" id="GO:0006888">
    <property type="term" value="P:endoplasmic reticulum to Golgi vesicle-mediated transport"/>
    <property type="evidence" value="ECO:0007669"/>
    <property type="project" value="InterPro"/>
</dbReference>
<keyword evidence="2" id="KW-1185">Reference proteome</keyword>
<gene>
    <name evidence="1" type="ORF">PV09_05909</name>
</gene>
<dbReference type="EMBL" id="KN847547">
    <property type="protein sequence ID" value="KIW02855.1"/>
    <property type="molecule type" value="Genomic_DNA"/>
</dbReference>
<dbReference type="GeneID" id="27313882"/>
<dbReference type="Pfam" id="PF04437">
    <property type="entry name" value="RINT1_TIP1"/>
    <property type="match status" value="1"/>
</dbReference>
<dbReference type="PANTHER" id="PTHR13520">
    <property type="entry name" value="RAD50-INTERACTING PROTEIN 1 RINT-1"/>
    <property type="match status" value="1"/>
</dbReference>
<dbReference type="OrthoDB" id="2189254at2759"/>
<dbReference type="GO" id="GO:0006890">
    <property type="term" value="P:retrograde vesicle-mediated transport, Golgi to endoplasmic reticulum"/>
    <property type="evidence" value="ECO:0007669"/>
    <property type="project" value="InterPro"/>
</dbReference>
<evidence type="ECO:0000313" key="1">
    <source>
        <dbReference type="EMBL" id="KIW02855.1"/>
    </source>
</evidence>
<accession>A0A0D2A8D3</accession>
<dbReference type="PROSITE" id="PS51386">
    <property type="entry name" value="RINT1_TIP20"/>
    <property type="match status" value="1"/>
</dbReference>
<dbReference type="RefSeq" id="XP_016212724.1">
    <property type="nucleotide sequence ID" value="XM_016359475.1"/>
</dbReference>
<dbReference type="AlphaFoldDB" id="A0A0D2A8D3"/>
<dbReference type="Gene3D" id="1.20.58.670">
    <property type="entry name" value="Dsl1p vesicle tethering complex, Tip20p subunit, domain D"/>
    <property type="match status" value="1"/>
</dbReference>
<evidence type="ECO:0008006" key="3">
    <source>
        <dbReference type="Google" id="ProtNLM"/>
    </source>
</evidence>
<organism evidence="1 2">
    <name type="scientific">Verruconis gallopava</name>
    <dbReference type="NCBI Taxonomy" id="253628"/>
    <lineage>
        <taxon>Eukaryota</taxon>
        <taxon>Fungi</taxon>
        <taxon>Dikarya</taxon>
        <taxon>Ascomycota</taxon>
        <taxon>Pezizomycotina</taxon>
        <taxon>Dothideomycetes</taxon>
        <taxon>Pleosporomycetidae</taxon>
        <taxon>Venturiales</taxon>
        <taxon>Sympoventuriaceae</taxon>
        <taxon>Verruconis</taxon>
    </lineage>
</organism>
<dbReference type="InParanoid" id="A0A0D2A8D3"/>
<name>A0A0D2A8D3_9PEZI</name>
<dbReference type="STRING" id="253628.A0A0D2A8D3"/>
<dbReference type="Proteomes" id="UP000053259">
    <property type="component" value="Unassembled WGS sequence"/>
</dbReference>
<proteinExistence type="predicted"/>
<dbReference type="VEuPathDB" id="FungiDB:PV09_05909"/>